<name>A0ABQ7FBP6_9ACTN</name>
<gene>
    <name evidence="7" type="ORF">GCU69_26185</name>
</gene>
<evidence type="ECO:0000256" key="5">
    <source>
        <dbReference type="ARBA" id="ARBA00023002"/>
    </source>
</evidence>
<dbReference type="InterPro" id="IPR050416">
    <property type="entry name" value="FAD-linked_Oxidoreductase"/>
</dbReference>
<evidence type="ECO:0000256" key="2">
    <source>
        <dbReference type="ARBA" id="ARBA00005466"/>
    </source>
</evidence>
<evidence type="ECO:0000313" key="7">
    <source>
        <dbReference type="EMBL" id="KAF4406185.1"/>
    </source>
</evidence>
<dbReference type="PROSITE" id="PS51387">
    <property type="entry name" value="FAD_PCMH"/>
    <property type="match status" value="1"/>
</dbReference>
<dbReference type="InterPro" id="IPR012951">
    <property type="entry name" value="BBE"/>
</dbReference>
<organism evidence="7 8">
    <name type="scientific">Streptomyces lycii</name>
    <dbReference type="NCBI Taxonomy" id="2654337"/>
    <lineage>
        <taxon>Bacteria</taxon>
        <taxon>Bacillati</taxon>
        <taxon>Actinomycetota</taxon>
        <taxon>Actinomycetes</taxon>
        <taxon>Kitasatosporales</taxon>
        <taxon>Streptomycetaceae</taxon>
        <taxon>Streptomyces</taxon>
    </lineage>
</organism>
<evidence type="ECO:0000313" key="8">
    <source>
        <dbReference type="Proteomes" id="UP000621266"/>
    </source>
</evidence>
<evidence type="ECO:0000259" key="6">
    <source>
        <dbReference type="PROSITE" id="PS51387"/>
    </source>
</evidence>
<dbReference type="Pfam" id="PF01565">
    <property type="entry name" value="FAD_binding_4"/>
    <property type="match status" value="1"/>
</dbReference>
<dbReference type="Gene3D" id="3.40.462.20">
    <property type="match status" value="1"/>
</dbReference>
<proteinExistence type="inferred from homology"/>
<keyword evidence="4" id="KW-0274">FAD</keyword>
<dbReference type="InterPro" id="IPR006094">
    <property type="entry name" value="Oxid_FAD_bind_N"/>
</dbReference>
<comment type="caution">
    <text evidence="7">The sequence shown here is derived from an EMBL/GenBank/DDBJ whole genome shotgun (WGS) entry which is preliminary data.</text>
</comment>
<keyword evidence="5" id="KW-0560">Oxidoreductase</keyword>
<comment type="similarity">
    <text evidence="2">Belongs to the oxygen-dependent FAD-linked oxidoreductase family.</text>
</comment>
<dbReference type="EMBL" id="WHPN01000380">
    <property type="protein sequence ID" value="KAF4406185.1"/>
    <property type="molecule type" value="Genomic_DNA"/>
</dbReference>
<dbReference type="Gene3D" id="3.30.465.10">
    <property type="match status" value="1"/>
</dbReference>
<dbReference type="PANTHER" id="PTHR42973">
    <property type="entry name" value="BINDING OXIDOREDUCTASE, PUTATIVE (AFU_ORTHOLOGUE AFUA_1G17690)-RELATED"/>
    <property type="match status" value="1"/>
</dbReference>
<evidence type="ECO:0000256" key="4">
    <source>
        <dbReference type="ARBA" id="ARBA00022827"/>
    </source>
</evidence>
<reference evidence="7 8" key="1">
    <citation type="submission" date="2019-10" db="EMBL/GenBank/DDBJ databases">
        <title>Streptomyces tenebrisbrunneis sp.nov., an endogenous actinomycete isolated from of Lycium ruthenicum.</title>
        <authorList>
            <person name="Ma L."/>
        </authorList>
    </citation>
    <scope>NUCLEOTIDE SEQUENCE [LARGE SCALE GENOMIC DNA]</scope>
    <source>
        <strain evidence="7 8">TRM 66187</strain>
    </source>
</reference>
<dbReference type="Pfam" id="PF08031">
    <property type="entry name" value="BBE"/>
    <property type="match status" value="1"/>
</dbReference>
<evidence type="ECO:0000256" key="3">
    <source>
        <dbReference type="ARBA" id="ARBA00022630"/>
    </source>
</evidence>
<keyword evidence="3" id="KW-0285">Flavoprotein</keyword>
<sequence length="531" mass="58630">MTTTSASTGSRRPVVLSDRQGFDRRWFASELEAVHVPRNDAEAVAQVGEAVSRYGRDVKVVSGRHCYEDFAYNGTTKAIVDMSSMNRIGWDERRAAFFVEAGCENWSVYRGLLNGFNRTLPAGSCYSVGSGGHITGGGYGLLSRLRGLTVDHLSAVDIVTWNASSDKAELHHVSAASASQDERDLFWALRGAGCGNFGVILRYYFEELPEAPESASIYTLSWDWKSIDKSSFADLLACYAEFVSDMPETDFSLLKLTHASSGQLGMIVQSVSAEGVTHPEHRAQVERRYTETRTRFGAIVGHTPLRKPLGGHPGWTTAIVGNESVQHVTYLEALQTLNGSGPNQFGKYKSAYMNKAFPPDQVAAIHRWLNTTPKGVSEPDMSQSLLQVDSYGGAINRVAPDATAVPQRDAIMKLQYQTYWLNASRPGEGNRAPYDTQAEAHLRWINEFYREVYAEYGGTPDPAGDPGGTVAGAYYNYPDSVLGTHAEGTVDDALWLYFLDNFRKNERNLVAVKRRWDPANVFHHAQSIPVE</sequence>
<dbReference type="PANTHER" id="PTHR42973:SF39">
    <property type="entry name" value="FAD-BINDING PCMH-TYPE DOMAIN-CONTAINING PROTEIN"/>
    <property type="match status" value="1"/>
</dbReference>
<accession>A0ABQ7FBP6</accession>
<dbReference type="InterPro" id="IPR016169">
    <property type="entry name" value="FAD-bd_PCMH_sub2"/>
</dbReference>
<dbReference type="Proteomes" id="UP000621266">
    <property type="component" value="Unassembled WGS sequence"/>
</dbReference>
<dbReference type="RefSeq" id="WP_098754080.1">
    <property type="nucleotide sequence ID" value="NZ_WHPN01000380.1"/>
</dbReference>
<protein>
    <submittedName>
        <fullName evidence="7">FAD-binding oxidoreductase</fullName>
    </submittedName>
</protein>
<feature type="domain" description="FAD-binding PCMH-type" evidence="6">
    <location>
        <begin position="27"/>
        <end position="210"/>
    </location>
</feature>
<evidence type="ECO:0000256" key="1">
    <source>
        <dbReference type="ARBA" id="ARBA00001974"/>
    </source>
</evidence>
<keyword evidence="8" id="KW-1185">Reference proteome</keyword>
<dbReference type="InterPro" id="IPR036318">
    <property type="entry name" value="FAD-bd_PCMH-like_sf"/>
</dbReference>
<dbReference type="SUPFAM" id="SSF56176">
    <property type="entry name" value="FAD-binding/transporter-associated domain-like"/>
    <property type="match status" value="1"/>
</dbReference>
<dbReference type="InterPro" id="IPR016166">
    <property type="entry name" value="FAD-bd_PCMH"/>
</dbReference>
<comment type="cofactor">
    <cofactor evidence="1">
        <name>FAD</name>
        <dbReference type="ChEBI" id="CHEBI:57692"/>
    </cofactor>
</comment>